<comment type="similarity">
    <text evidence="1">Belongs to the TPP enzyme family.</text>
</comment>
<proteinExistence type="inferred from homology"/>
<name>A0AAP0P5K3_9MAGN</name>
<dbReference type="Gene3D" id="3.40.50.970">
    <property type="match status" value="1"/>
</dbReference>
<evidence type="ECO:0000256" key="2">
    <source>
        <dbReference type="SAM" id="Phobius"/>
    </source>
</evidence>
<evidence type="ECO:0000256" key="1">
    <source>
        <dbReference type="ARBA" id="ARBA00007812"/>
    </source>
</evidence>
<dbReference type="GO" id="GO:0050660">
    <property type="term" value="F:flavin adenine dinucleotide binding"/>
    <property type="evidence" value="ECO:0007669"/>
    <property type="project" value="TreeGrafter"/>
</dbReference>
<dbReference type="InterPro" id="IPR045229">
    <property type="entry name" value="TPP_enz"/>
</dbReference>
<dbReference type="GO" id="GO:0003984">
    <property type="term" value="F:acetolactate synthase activity"/>
    <property type="evidence" value="ECO:0007669"/>
    <property type="project" value="TreeGrafter"/>
</dbReference>
<dbReference type="GO" id="GO:0009099">
    <property type="term" value="P:L-valine biosynthetic process"/>
    <property type="evidence" value="ECO:0007669"/>
    <property type="project" value="TreeGrafter"/>
</dbReference>
<keyword evidence="4" id="KW-1185">Reference proteome</keyword>
<dbReference type="SUPFAM" id="SSF52518">
    <property type="entry name" value="Thiamin diphosphate-binding fold (THDP-binding)"/>
    <property type="match status" value="1"/>
</dbReference>
<keyword evidence="2" id="KW-0472">Membrane</keyword>
<dbReference type="Proteomes" id="UP001417504">
    <property type="component" value="Unassembled WGS sequence"/>
</dbReference>
<keyword evidence="2" id="KW-1133">Transmembrane helix</keyword>
<dbReference type="GO" id="GO:0005948">
    <property type="term" value="C:acetolactate synthase complex"/>
    <property type="evidence" value="ECO:0007669"/>
    <property type="project" value="TreeGrafter"/>
</dbReference>
<dbReference type="PANTHER" id="PTHR18968">
    <property type="entry name" value="THIAMINE PYROPHOSPHATE ENZYMES"/>
    <property type="match status" value="1"/>
</dbReference>
<dbReference type="AlphaFoldDB" id="A0AAP0P5K3"/>
<evidence type="ECO:0000313" key="4">
    <source>
        <dbReference type="Proteomes" id="UP001417504"/>
    </source>
</evidence>
<feature type="transmembrane region" description="Helical" evidence="2">
    <location>
        <begin position="81"/>
        <end position="103"/>
    </location>
</feature>
<gene>
    <name evidence="3" type="ORF">Sjap_011461</name>
</gene>
<dbReference type="GO" id="GO:0009097">
    <property type="term" value="P:isoleucine biosynthetic process"/>
    <property type="evidence" value="ECO:0007669"/>
    <property type="project" value="TreeGrafter"/>
</dbReference>
<sequence length="128" mass="14235">MIGADTFQEMSIVEVTRSITKHNYLVLDVDEIPRIVRETHFLASSGRPGSILIDIPSMRMLAPFHGSSDTYLETNFRETAAIGPFFVGGVGIWGFGYAIAFMMRLNGRDRLGLRVKVGTMNVEYGFGK</sequence>
<comment type="caution">
    <text evidence="3">The sequence shown here is derived from an EMBL/GenBank/DDBJ whole genome shotgun (WGS) entry which is preliminary data.</text>
</comment>
<evidence type="ECO:0000313" key="3">
    <source>
        <dbReference type="EMBL" id="KAK9130974.1"/>
    </source>
</evidence>
<accession>A0AAP0P5K3</accession>
<dbReference type="InterPro" id="IPR029061">
    <property type="entry name" value="THDP-binding"/>
</dbReference>
<keyword evidence="2" id="KW-0812">Transmembrane</keyword>
<reference evidence="3 4" key="1">
    <citation type="submission" date="2024-01" db="EMBL/GenBank/DDBJ databases">
        <title>Genome assemblies of Stephania.</title>
        <authorList>
            <person name="Yang L."/>
        </authorList>
    </citation>
    <scope>NUCLEOTIDE SEQUENCE [LARGE SCALE GENOMIC DNA]</scope>
    <source>
        <strain evidence="3">QJT</strain>
        <tissue evidence="3">Leaf</tissue>
    </source>
</reference>
<dbReference type="PANTHER" id="PTHR18968:SF13">
    <property type="entry name" value="ACETOLACTATE SYNTHASE CATALYTIC SUBUNIT, MITOCHONDRIAL"/>
    <property type="match status" value="1"/>
</dbReference>
<dbReference type="CDD" id="cd07035">
    <property type="entry name" value="TPP_PYR_POX_like"/>
    <property type="match status" value="1"/>
</dbReference>
<dbReference type="EMBL" id="JBBNAE010000004">
    <property type="protein sequence ID" value="KAK9130974.1"/>
    <property type="molecule type" value="Genomic_DNA"/>
</dbReference>
<organism evidence="3 4">
    <name type="scientific">Stephania japonica</name>
    <dbReference type="NCBI Taxonomy" id="461633"/>
    <lineage>
        <taxon>Eukaryota</taxon>
        <taxon>Viridiplantae</taxon>
        <taxon>Streptophyta</taxon>
        <taxon>Embryophyta</taxon>
        <taxon>Tracheophyta</taxon>
        <taxon>Spermatophyta</taxon>
        <taxon>Magnoliopsida</taxon>
        <taxon>Ranunculales</taxon>
        <taxon>Menispermaceae</taxon>
        <taxon>Menispermoideae</taxon>
        <taxon>Cissampelideae</taxon>
        <taxon>Stephania</taxon>
    </lineage>
</organism>
<protein>
    <submittedName>
        <fullName evidence="3">Uncharacterized protein</fullName>
    </submittedName>
</protein>